<dbReference type="InterPro" id="IPR011050">
    <property type="entry name" value="Pectin_lyase_fold/virulence"/>
</dbReference>
<dbReference type="AlphaFoldDB" id="A0A413VPD0"/>
<feature type="signal peptide" evidence="1">
    <location>
        <begin position="1"/>
        <end position="22"/>
    </location>
</feature>
<dbReference type="Gene3D" id="2.160.20.10">
    <property type="entry name" value="Single-stranded right-handed beta-helix, Pectin lyase-like"/>
    <property type="match status" value="1"/>
</dbReference>
<dbReference type="InterPro" id="IPR012334">
    <property type="entry name" value="Pectin_lyas_fold"/>
</dbReference>
<dbReference type="InterPro" id="IPR039448">
    <property type="entry name" value="Beta_helix"/>
</dbReference>
<dbReference type="EMBL" id="QSGO01000006">
    <property type="protein sequence ID" value="RHB35488.1"/>
    <property type="molecule type" value="Genomic_DNA"/>
</dbReference>
<reference evidence="3 4" key="1">
    <citation type="submission" date="2018-08" db="EMBL/GenBank/DDBJ databases">
        <title>A genome reference for cultivated species of the human gut microbiota.</title>
        <authorList>
            <person name="Zou Y."/>
            <person name="Xue W."/>
            <person name="Luo G."/>
        </authorList>
    </citation>
    <scope>NUCLEOTIDE SEQUENCE [LARGE SCALE GENOMIC DNA]</scope>
    <source>
        <strain evidence="3 4">AM40-30BH</strain>
    </source>
</reference>
<evidence type="ECO:0000313" key="3">
    <source>
        <dbReference type="EMBL" id="RHB35488.1"/>
    </source>
</evidence>
<sequence length="474" mass="51408">MKKITKVLLIAICILTVNYFTADAEQIIRYVKQDATGNGTSWENASGDLQAMVDEVEANADKGEVRVAAGTYYGGFLMKDGVNVYGGYSAVDNGIRDLKNNKTYLDGEKKSRVLFQNQDILFQYTTTWDGFYIQNGNDLGAGAFISYRSVLSNCVIRNNTTEGKAWQKGGGVAMKKCQAAGAPGIAGCLYNCVIINNHAGDEGGGIFIENGSVGDVINCVIANNTSDSSCGGLFLGDWNGWSCIQNNIIIGNEGGVSQLYQKQGPLLATFNNLIQEEGAEAIKGYDPTAKDDYLTNYFKDNLISANYSLDDIFVKPTSFSGVELLEGDWDEISNSDWSLKEGSVCINAGTDRNIPIRINGANPNTQSYSDVFITDICGNKRISGIAPDMGAYEYGSVLSGLKDVVMLDIQISLVNDILHLEGIQNTDKVTIVNSLGMMIYNKTNAEYNIPLLNAGLYIIKVERGNESVVCKILK</sequence>
<evidence type="ECO:0000313" key="4">
    <source>
        <dbReference type="Proteomes" id="UP000284379"/>
    </source>
</evidence>
<dbReference type="Proteomes" id="UP000284379">
    <property type="component" value="Unassembled WGS sequence"/>
</dbReference>
<dbReference type="NCBIfam" id="NF041518">
    <property type="entry name" value="choice_anch_Q"/>
    <property type="match status" value="1"/>
</dbReference>
<dbReference type="NCBIfam" id="TIGR04183">
    <property type="entry name" value="Por_Secre_tail"/>
    <property type="match status" value="1"/>
</dbReference>
<dbReference type="Pfam" id="PF13229">
    <property type="entry name" value="Beta_helix"/>
    <property type="match status" value="1"/>
</dbReference>
<evidence type="ECO:0000259" key="2">
    <source>
        <dbReference type="Pfam" id="PF13229"/>
    </source>
</evidence>
<feature type="chain" id="PRO_5019488741" evidence="1">
    <location>
        <begin position="23"/>
        <end position="474"/>
    </location>
</feature>
<evidence type="ECO:0000256" key="1">
    <source>
        <dbReference type="SAM" id="SignalP"/>
    </source>
</evidence>
<comment type="caution">
    <text evidence="3">The sequence shown here is derived from an EMBL/GenBank/DDBJ whole genome shotgun (WGS) entry which is preliminary data.</text>
</comment>
<dbReference type="RefSeq" id="WP_122201458.1">
    <property type="nucleotide sequence ID" value="NZ_CABJFV010000006.1"/>
</dbReference>
<organism evidence="3 4">
    <name type="scientific">Bacteroides nordii</name>
    <dbReference type="NCBI Taxonomy" id="291645"/>
    <lineage>
        <taxon>Bacteria</taxon>
        <taxon>Pseudomonadati</taxon>
        <taxon>Bacteroidota</taxon>
        <taxon>Bacteroidia</taxon>
        <taxon>Bacteroidales</taxon>
        <taxon>Bacteroidaceae</taxon>
        <taxon>Bacteroides</taxon>
    </lineage>
</organism>
<dbReference type="SUPFAM" id="SSF51126">
    <property type="entry name" value="Pectin lyase-like"/>
    <property type="match status" value="1"/>
</dbReference>
<protein>
    <submittedName>
        <fullName evidence="3">T9SS C-terminal target domain-containing protein</fullName>
    </submittedName>
</protein>
<feature type="domain" description="Right handed beta helix" evidence="2">
    <location>
        <begin position="130"/>
        <end position="262"/>
    </location>
</feature>
<accession>A0A413VPD0</accession>
<gene>
    <name evidence="3" type="ORF">DW888_10240</name>
</gene>
<dbReference type="InterPro" id="IPR059226">
    <property type="entry name" value="Choice_anch_Q_dom"/>
</dbReference>
<dbReference type="InterPro" id="IPR026444">
    <property type="entry name" value="Secre_tail"/>
</dbReference>
<keyword evidence="1" id="KW-0732">Signal</keyword>
<proteinExistence type="predicted"/>
<name>A0A413VPD0_9BACE</name>